<evidence type="ECO:0000256" key="2">
    <source>
        <dbReference type="ARBA" id="ARBA00022801"/>
    </source>
</evidence>
<dbReference type="NCBIfam" id="TIGR00010">
    <property type="entry name" value="YchF/TatD family DNA exonuclease"/>
    <property type="match status" value="1"/>
</dbReference>
<keyword evidence="1 3" id="KW-0479">Metal-binding</keyword>
<dbReference type="InterPro" id="IPR018228">
    <property type="entry name" value="DNase_TatD-rel_CS"/>
</dbReference>
<dbReference type="InterPro" id="IPR032466">
    <property type="entry name" value="Metal_Hydrolase"/>
</dbReference>
<feature type="binding site" evidence="3">
    <location>
        <position position="152"/>
    </location>
    <ligand>
        <name>a divalent metal cation</name>
        <dbReference type="ChEBI" id="CHEBI:60240"/>
        <label>2</label>
    </ligand>
</feature>
<feature type="binding site" evidence="3">
    <location>
        <position position="8"/>
    </location>
    <ligand>
        <name>a divalent metal cation</name>
        <dbReference type="ChEBI" id="CHEBI:60240"/>
        <label>1</label>
    </ligand>
</feature>
<dbReference type="CDD" id="cd01310">
    <property type="entry name" value="TatD_DNAse"/>
    <property type="match status" value="1"/>
</dbReference>
<dbReference type="GO" id="GO:0016788">
    <property type="term" value="F:hydrolase activity, acting on ester bonds"/>
    <property type="evidence" value="ECO:0007669"/>
    <property type="project" value="InterPro"/>
</dbReference>
<dbReference type="PANTHER" id="PTHR46124:SF2">
    <property type="entry name" value="D-AMINOACYL-TRNA DEACYLASE"/>
    <property type="match status" value="1"/>
</dbReference>
<dbReference type="GO" id="GO:0004536">
    <property type="term" value="F:DNA nuclease activity"/>
    <property type="evidence" value="ECO:0007669"/>
    <property type="project" value="InterPro"/>
</dbReference>
<dbReference type="PROSITE" id="PS01091">
    <property type="entry name" value="TATD_3"/>
    <property type="match status" value="1"/>
</dbReference>
<dbReference type="PIRSF" id="PIRSF005902">
    <property type="entry name" value="DNase_TatD"/>
    <property type="match status" value="1"/>
</dbReference>
<dbReference type="PANTHER" id="PTHR46124">
    <property type="entry name" value="D-AMINOACYL-TRNA DEACYLASE"/>
    <property type="match status" value="1"/>
</dbReference>
<sequence>MICDTHAHYDDIAFDKDREILLKDLPQNNVKSVINVGCDINSSIESLKISEKFSYIYNAVGIHPYFANENLDKNYLNLLRKMLEDKKNIAIGEIGLDYVKRDKIEIQKQIFKEQIELAVEKKLPILVHARDSFDSLLEILGTYKYKIKGILHCFTGNLRDAQKLFELNFKIGTGGIITFRNAENLREAIKNIPVSEIMLETDAPYLAPTPFRGRRCDSSMIKHTVEKISEIKNLDSDEIYNITEKNFFDFFEINN</sequence>
<evidence type="ECO:0000256" key="1">
    <source>
        <dbReference type="ARBA" id="ARBA00022723"/>
    </source>
</evidence>
<organism evidence="4">
    <name type="scientific">Candidatus Improbicoccus pseudotrichonymphae</name>
    <dbReference type="NCBI Taxonomy" id="3033792"/>
    <lineage>
        <taxon>Bacteria</taxon>
        <taxon>Bacillati</taxon>
        <taxon>Bacillota</taxon>
        <taxon>Clostridia</taxon>
        <taxon>Candidatus Improbicoccus</taxon>
    </lineage>
</organism>
<dbReference type="AlphaFoldDB" id="A0AA48I8L2"/>
<dbReference type="InterPro" id="IPR015991">
    <property type="entry name" value="TatD/YcfH-like"/>
</dbReference>
<name>A0AA48I8L2_9FIRM</name>
<dbReference type="KEGG" id="ips:CfP315_0677"/>
<feature type="binding site" evidence="3">
    <location>
        <position position="93"/>
    </location>
    <ligand>
        <name>a divalent metal cation</name>
        <dbReference type="ChEBI" id="CHEBI:60240"/>
        <label>1</label>
    </ligand>
</feature>
<protein>
    <submittedName>
        <fullName evidence="4">TatD family hydrolase</fullName>
    </submittedName>
</protein>
<dbReference type="Pfam" id="PF01026">
    <property type="entry name" value="TatD_DNase"/>
    <property type="match status" value="1"/>
</dbReference>
<reference evidence="4" key="1">
    <citation type="journal article" date="2023" name="ISME J.">
        <title>Emergence of putative energy parasites within Clostridia revealed by genome analysis of a novel endosymbiotic clade.</title>
        <authorList>
            <person name="Takahashi K."/>
            <person name="Kuwahara H."/>
            <person name="Horikawa Y."/>
            <person name="Izawa K."/>
            <person name="Kato D."/>
            <person name="Inagaki T."/>
            <person name="Yuki M."/>
            <person name="Ohkuma M."/>
            <person name="Hongoh Y."/>
        </authorList>
    </citation>
    <scope>NUCLEOTIDE SEQUENCE</scope>
    <source>
        <strain evidence="4">CfP3-15</strain>
    </source>
</reference>
<dbReference type="InterPro" id="IPR001130">
    <property type="entry name" value="TatD-like"/>
</dbReference>
<evidence type="ECO:0000256" key="3">
    <source>
        <dbReference type="PIRSR" id="PIRSR005902-1"/>
    </source>
</evidence>
<dbReference type="GO" id="GO:0046872">
    <property type="term" value="F:metal ion binding"/>
    <property type="evidence" value="ECO:0007669"/>
    <property type="project" value="UniProtKB-KW"/>
</dbReference>
<dbReference type="Gene3D" id="3.20.20.140">
    <property type="entry name" value="Metal-dependent hydrolases"/>
    <property type="match status" value="1"/>
</dbReference>
<gene>
    <name evidence="4" type="ORF">CfP315_0677</name>
</gene>
<evidence type="ECO:0000313" key="4">
    <source>
        <dbReference type="EMBL" id="BED92093.1"/>
    </source>
</evidence>
<dbReference type="EMBL" id="AP027924">
    <property type="protein sequence ID" value="BED92093.1"/>
    <property type="molecule type" value="Genomic_DNA"/>
</dbReference>
<dbReference type="SUPFAM" id="SSF51556">
    <property type="entry name" value="Metallo-dependent hydrolases"/>
    <property type="match status" value="1"/>
</dbReference>
<dbReference type="Proteomes" id="UP001337580">
    <property type="component" value="Chromosome"/>
</dbReference>
<keyword evidence="2 4" id="KW-0378">Hydrolase</keyword>
<feature type="binding site" evidence="3">
    <location>
        <position position="6"/>
    </location>
    <ligand>
        <name>a divalent metal cation</name>
        <dbReference type="ChEBI" id="CHEBI:60240"/>
        <label>1</label>
    </ligand>
</feature>
<dbReference type="FunFam" id="3.20.20.140:FF:000005">
    <property type="entry name" value="TatD family hydrolase"/>
    <property type="match status" value="1"/>
</dbReference>
<proteinExistence type="predicted"/>
<feature type="binding site" evidence="3">
    <location>
        <position position="128"/>
    </location>
    <ligand>
        <name>a divalent metal cation</name>
        <dbReference type="ChEBI" id="CHEBI:60240"/>
        <label>2</label>
    </ligand>
</feature>
<feature type="binding site" evidence="3">
    <location>
        <position position="202"/>
    </location>
    <ligand>
        <name>a divalent metal cation</name>
        <dbReference type="ChEBI" id="CHEBI:60240"/>
        <label>1</label>
    </ligand>
</feature>
<accession>A0AA48I8L2</accession>